<dbReference type="InterPro" id="IPR001764">
    <property type="entry name" value="Glyco_hydro_3_N"/>
</dbReference>
<dbReference type="SMART" id="SM01217">
    <property type="entry name" value="Fn3_like"/>
    <property type="match status" value="1"/>
</dbReference>
<feature type="region of interest" description="Disordered" evidence="3">
    <location>
        <begin position="928"/>
        <end position="991"/>
    </location>
</feature>
<sequence>MEEKKTTSSPPLHRHHSKRRQPARISTRHLLIRRAVAVLAGAVLATGSFLPAANAQDVPADQAPGAQLPGEAPAPADAPAPQQDPDQPWLDPSLPPAERADLLVAAMTLEQKVTLLIQSGGPGLPELGIPPIRSKDGCCGLALESTPTTALPVGVGLASTFNPRLAQAYGHVSGEEARTTGYNAIAGPTMDLVRTPYNGRMWEDLGEDPLLSGDTATNQVIGEQDAQVSSLVKHYNLNNFETRRGHVDVVVDERTLQETYTRPWASVVQEGNAGAVMCSFNKVNGEFACGNDTLLNQILKSQLGFEGFVSSDFNAAHSFADYAAGLDVAGPGDEFSGNNLLQAVLAGTVPEERITDAARRVALTMFQFGIVDNPPPGSFENPQPAEPPIPDTLLDQHAGVAEQVAAQAAVLLKNDGALPLDDAVPSIGLIGADVDWYIDGGGSGAIPNPARLTTILDGITARAGGTVETAAGTDPVSLADTIPGPPPVPSGVLTNVNAEYRLGLNNFEGEPELARTEEQVNLRTGISNDTINTSQVPGIGPVLASQPMSARWTGTIVAPATASYTFSLTNLGAAQLFLDDQQVITNPAPTLETQEITLDLTEGQSVAVRIDYTTDAPNQFNGGLNDQPGAMIRFGWTPPEDVLAPDMAEAVELAANSAVAVVVARDYTGEAADRGSLTLPQDQDRLISAVTAANPNTIVVLATSGPVTMPWIDQVPAVLETWYPGQSQGITVAGLLFGDINPSGKLPVTFPVSDEQAVTVGPPNPFDLISIVDPVVEYTEGVFVGYKAYLAADAVPLFPFGHGLSYTEFDYSRLHTTQRVNPDAEEPKASVSLKVRNTGNAAGRETVQVYVGPLPGDVPTPPKQLAGYGSITLEPGERGRLEIKLDPRSLQYWDVETGGWVTPTGTVPIYVGSSVEDIRLEGSITIGCGRPDHGKHDHSHGHGKGHGHGHGDQAGHGNWDRDRGHWGNKGRWGQRDDGGRQHWASYRHGRG</sequence>
<dbReference type="Pfam" id="PF00933">
    <property type="entry name" value="Glyco_hydro_3"/>
    <property type="match status" value="1"/>
</dbReference>
<dbReference type="InterPro" id="IPR050288">
    <property type="entry name" value="Cellulose_deg_GH3"/>
</dbReference>
<dbReference type="RefSeq" id="WP_227895417.1">
    <property type="nucleotide sequence ID" value="NZ_CP099466.1"/>
</dbReference>
<evidence type="ECO:0000256" key="1">
    <source>
        <dbReference type="ARBA" id="ARBA00005336"/>
    </source>
</evidence>
<dbReference type="SUPFAM" id="SSF52279">
    <property type="entry name" value="Beta-D-glucan exohydrolase, C-terminal domain"/>
    <property type="match status" value="1"/>
</dbReference>
<keyword evidence="6" id="KW-1185">Reference proteome</keyword>
<protein>
    <submittedName>
        <fullName evidence="5">Glycoside hydrolase family 3 C-terminal domain-containing protein</fullName>
    </submittedName>
</protein>
<dbReference type="GO" id="GO:0004553">
    <property type="term" value="F:hydrolase activity, hydrolyzing O-glycosyl compounds"/>
    <property type="evidence" value="ECO:0007669"/>
    <property type="project" value="InterPro"/>
</dbReference>
<dbReference type="InterPro" id="IPR006311">
    <property type="entry name" value="TAT_signal"/>
</dbReference>
<dbReference type="InterPro" id="IPR036881">
    <property type="entry name" value="Glyco_hydro_3_C_sf"/>
</dbReference>
<feature type="domain" description="PA14" evidence="4">
    <location>
        <begin position="491"/>
        <end position="655"/>
    </location>
</feature>
<feature type="compositionally biased region" description="Low complexity" evidence="3">
    <location>
        <begin position="73"/>
        <end position="88"/>
    </location>
</feature>
<accession>A0A9X1MDX5</accession>
<dbReference type="Proteomes" id="UP001139158">
    <property type="component" value="Unassembled WGS sequence"/>
</dbReference>
<evidence type="ECO:0000259" key="4">
    <source>
        <dbReference type="PROSITE" id="PS51820"/>
    </source>
</evidence>
<name>A0A9X1MDX5_9MICC</name>
<comment type="similarity">
    <text evidence="1">Belongs to the glycosyl hydrolase 3 family.</text>
</comment>
<dbReference type="Pfam" id="PF14310">
    <property type="entry name" value="Fn3-like"/>
    <property type="match status" value="1"/>
</dbReference>
<organism evidence="5 6">
    <name type="scientific">Arthrobacter caoxuetaonis</name>
    <dbReference type="NCBI Taxonomy" id="2886935"/>
    <lineage>
        <taxon>Bacteria</taxon>
        <taxon>Bacillati</taxon>
        <taxon>Actinomycetota</taxon>
        <taxon>Actinomycetes</taxon>
        <taxon>Micrococcales</taxon>
        <taxon>Micrococcaceae</taxon>
        <taxon>Arthrobacter</taxon>
    </lineage>
</organism>
<dbReference type="Gene3D" id="3.20.20.300">
    <property type="entry name" value="Glycoside hydrolase, family 3, N-terminal domain"/>
    <property type="match status" value="1"/>
</dbReference>
<evidence type="ECO:0000256" key="3">
    <source>
        <dbReference type="SAM" id="MobiDB-lite"/>
    </source>
</evidence>
<dbReference type="PROSITE" id="PS51318">
    <property type="entry name" value="TAT"/>
    <property type="match status" value="1"/>
</dbReference>
<dbReference type="Pfam" id="PF07691">
    <property type="entry name" value="PA14"/>
    <property type="match status" value="1"/>
</dbReference>
<dbReference type="Gene3D" id="3.40.50.1700">
    <property type="entry name" value="Glycoside hydrolase family 3 C-terminal domain"/>
    <property type="match status" value="1"/>
</dbReference>
<evidence type="ECO:0000313" key="6">
    <source>
        <dbReference type="Proteomes" id="UP001139158"/>
    </source>
</evidence>
<evidence type="ECO:0000313" key="5">
    <source>
        <dbReference type="EMBL" id="MCC3297530.1"/>
    </source>
</evidence>
<dbReference type="PRINTS" id="PR00133">
    <property type="entry name" value="GLHYDRLASE3"/>
</dbReference>
<dbReference type="GO" id="GO:0005975">
    <property type="term" value="P:carbohydrate metabolic process"/>
    <property type="evidence" value="ECO:0007669"/>
    <property type="project" value="InterPro"/>
</dbReference>
<feature type="compositionally biased region" description="Basic and acidic residues" evidence="3">
    <location>
        <begin position="949"/>
        <end position="965"/>
    </location>
</feature>
<comment type="caution">
    <text evidence="5">The sequence shown here is derived from an EMBL/GenBank/DDBJ whole genome shotgun (WGS) entry which is preliminary data.</text>
</comment>
<gene>
    <name evidence="5" type="ORF">LJ757_06880</name>
</gene>
<dbReference type="AlphaFoldDB" id="A0A9X1MDX5"/>
<dbReference type="Gene3D" id="2.60.120.260">
    <property type="entry name" value="Galactose-binding domain-like"/>
    <property type="match status" value="1"/>
</dbReference>
<dbReference type="InterPro" id="IPR037524">
    <property type="entry name" value="PA14/GLEYA"/>
</dbReference>
<dbReference type="SUPFAM" id="SSF51445">
    <property type="entry name" value="(Trans)glycosidases"/>
    <property type="match status" value="1"/>
</dbReference>
<dbReference type="Gene3D" id="2.60.40.10">
    <property type="entry name" value="Immunoglobulins"/>
    <property type="match status" value="1"/>
</dbReference>
<dbReference type="Pfam" id="PF01915">
    <property type="entry name" value="Glyco_hydro_3_C"/>
    <property type="match status" value="1"/>
</dbReference>
<feature type="region of interest" description="Disordered" evidence="3">
    <location>
        <begin position="60"/>
        <end position="95"/>
    </location>
</feature>
<feature type="compositionally biased region" description="Basic residues" evidence="3">
    <location>
        <begin position="12"/>
        <end position="26"/>
    </location>
</feature>
<dbReference type="PANTHER" id="PTHR42715:SF10">
    <property type="entry name" value="BETA-GLUCOSIDASE"/>
    <property type="match status" value="1"/>
</dbReference>
<evidence type="ECO:0000256" key="2">
    <source>
        <dbReference type="ARBA" id="ARBA00022801"/>
    </source>
</evidence>
<dbReference type="InterPro" id="IPR002772">
    <property type="entry name" value="Glyco_hydro_3_C"/>
</dbReference>
<dbReference type="PANTHER" id="PTHR42715">
    <property type="entry name" value="BETA-GLUCOSIDASE"/>
    <property type="match status" value="1"/>
</dbReference>
<dbReference type="PROSITE" id="PS51820">
    <property type="entry name" value="PA14"/>
    <property type="match status" value="1"/>
</dbReference>
<dbReference type="InterPro" id="IPR017853">
    <property type="entry name" value="GH"/>
</dbReference>
<dbReference type="InterPro" id="IPR026891">
    <property type="entry name" value="Fn3-like"/>
</dbReference>
<dbReference type="SMART" id="SM00758">
    <property type="entry name" value="PA14"/>
    <property type="match status" value="1"/>
</dbReference>
<feature type="region of interest" description="Disordered" evidence="3">
    <location>
        <begin position="1"/>
        <end position="26"/>
    </location>
</feature>
<keyword evidence="2 5" id="KW-0378">Hydrolase</keyword>
<dbReference type="InterPro" id="IPR013783">
    <property type="entry name" value="Ig-like_fold"/>
</dbReference>
<reference evidence="5" key="1">
    <citation type="submission" date="2021-10" db="EMBL/GenBank/DDBJ databases">
        <title>Novel species in genus Arthrobacter.</title>
        <authorList>
            <person name="Liu Y."/>
        </authorList>
    </citation>
    <scope>NUCLEOTIDE SEQUENCE</scope>
    <source>
        <strain evidence="5">Zg-Y453</strain>
    </source>
</reference>
<dbReference type="InterPro" id="IPR036962">
    <property type="entry name" value="Glyco_hydro_3_N_sf"/>
</dbReference>
<feature type="compositionally biased region" description="Basic residues" evidence="3">
    <location>
        <begin position="936"/>
        <end position="948"/>
    </location>
</feature>
<proteinExistence type="inferred from homology"/>
<dbReference type="EMBL" id="JAJFZV010000005">
    <property type="protein sequence ID" value="MCC3297530.1"/>
    <property type="molecule type" value="Genomic_DNA"/>
</dbReference>
<dbReference type="InterPro" id="IPR011658">
    <property type="entry name" value="PA14_dom"/>
</dbReference>